<sequence>MQYPKHLIIPRYTTNTGYRQCLRQIFKMNTENYPALIQQLEEELGDDFDKETRDEIEYDEESAGLMMQYIRNCTKTLPIFHRLYEMAAARFLSRDHEIGVAILYAYEYLPLFHKCLCIFFNNENALTEETQEYKDLVEMLN</sequence>
<dbReference type="AlphaFoldDB" id="A0A6C0J3Z3"/>
<reference evidence="1" key="1">
    <citation type="journal article" date="2020" name="Nature">
        <title>Giant virus diversity and host interactions through global metagenomics.</title>
        <authorList>
            <person name="Schulz F."/>
            <person name="Roux S."/>
            <person name="Paez-Espino D."/>
            <person name="Jungbluth S."/>
            <person name="Walsh D.A."/>
            <person name="Denef V.J."/>
            <person name="McMahon K.D."/>
            <person name="Konstantinidis K.T."/>
            <person name="Eloe-Fadrosh E.A."/>
            <person name="Kyrpides N.C."/>
            <person name="Woyke T."/>
        </authorList>
    </citation>
    <scope>NUCLEOTIDE SEQUENCE</scope>
    <source>
        <strain evidence="1">GVMAG-M-3300025699-48</strain>
    </source>
</reference>
<name>A0A6C0J3Z3_9ZZZZ</name>
<evidence type="ECO:0000313" key="1">
    <source>
        <dbReference type="EMBL" id="QHT99425.1"/>
    </source>
</evidence>
<proteinExistence type="predicted"/>
<organism evidence="1">
    <name type="scientific">viral metagenome</name>
    <dbReference type="NCBI Taxonomy" id="1070528"/>
    <lineage>
        <taxon>unclassified sequences</taxon>
        <taxon>metagenomes</taxon>
        <taxon>organismal metagenomes</taxon>
    </lineage>
</organism>
<accession>A0A6C0J3Z3</accession>
<protein>
    <submittedName>
        <fullName evidence="1">Uncharacterized protein</fullName>
    </submittedName>
</protein>
<dbReference type="EMBL" id="MN740307">
    <property type="protein sequence ID" value="QHT99425.1"/>
    <property type="molecule type" value="Genomic_DNA"/>
</dbReference>